<keyword evidence="4" id="KW-0238">DNA-binding</keyword>
<dbReference type="CDD" id="cd07377">
    <property type="entry name" value="WHTH_GntR"/>
    <property type="match status" value="1"/>
</dbReference>
<reference evidence="7 8" key="1">
    <citation type="submission" date="2016-10" db="EMBL/GenBank/DDBJ databases">
        <authorList>
            <person name="de Groot N.N."/>
        </authorList>
    </citation>
    <scope>NUCLEOTIDE SEQUENCE [LARGE SCALE GENOMIC DNA]</scope>
    <source>
        <strain evidence="7 8">DSM 7343</strain>
    </source>
</reference>
<sequence>MAGLIRTGAITVGERMPSVRQLSKLENVSISTVTAAYHLLEEQGWIAVRPKSGYYVRRQVRDSLEVPSTSEIQSRPVLATTSQLVMDVQREISKPNAVSFSRAIPATDFPITRHLERTYTRLSRMRKHLGIGHTNPVGPYELRQQIAHHAVDAGVAISPASIVTTAGCLNAMGLCLQVLTQPGDVVAVESPCYYGILQLIEAYGLKAVEIPVHHQTGLSLGALKLAMEQWPIKVVLSVSSFSNPLGCSIPDERKKELVLLLEQYQVPLIEDDIYGDLYFGRRRTRAIKAFDTQGLVLLCSSLSKTIDPQLRVGWILSERYYQELLHRKFLNMLSTPILPQLVSAEILSQGIYERHLRHAREAYQYRYRHLVDLVSEHFPTTTKISRPQGGIVAWFELPKHVDATELYHYGRKHDVLIAPGEMFSLNKQYQHCFRLNYSARWTPEKEKAIEKLGQWVAARCST</sequence>
<evidence type="ECO:0000256" key="2">
    <source>
        <dbReference type="ARBA" id="ARBA00022898"/>
    </source>
</evidence>
<evidence type="ECO:0000256" key="4">
    <source>
        <dbReference type="ARBA" id="ARBA00023125"/>
    </source>
</evidence>
<evidence type="ECO:0000259" key="6">
    <source>
        <dbReference type="PROSITE" id="PS50949"/>
    </source>
</evidence>
<dbReference type="PANTHER" id="PTHR46577">
    <property type="entry name" value="HTH-TYPE TRANSCRIPTIONAL REGULATORY PROTEIN GABR"/>
    <property type="match status" value="1"/>
</dbReference>
<dbReference type="SUPFAM" id="SSF53383">
    <property type="entry name" value="PLP-dependent transferases"/>
    <property type="match status" value="1"/>
</dbReference>
<dbReference type="SMART" id="SM00345">
    <property type="entry name" value="HTH_GNTR"/>
    <property type="match status" value="1"/>
</dbReference>
<dbReference type="PROSITE" id="PS50949">
    <property type="entry name" value="HTH_GNTR"/>
    <property type="match status" value="1"/>
</dbReference>
<dbReference type="SUPFAM" id="SSF46785">
    <property type="entry name" value="Winged helix' DNA-binding domain"/>
    <property type="match status" value="1"/>
</dbReference>
<dbReference type="Pfam" id="PF00392">
    <property type="entry name" value="GntR"/>
    <property type="match status" value="1"/>
</dbReference>
<keyword evidence="5" id="KW-0804">Transcription</keyword>
<dbReference type="AlphaFoldDB" id="A0A1H3YAJ5"/>
<gene>
    <name evidence="7" type="ORF">SAMN05660420_01158</name>
</gene>
<dbReference type="InterPro" id="IPR004839">
    <property type="entry name" value="Aminotransferase_I/II_large"/>
</dbReference>
<dbReference type="CDD" id="cd00609">
    <property type="entry name" value="AAT_like"/>
    <property type="match status" value="1"/>
</dbReference>
<dbReference type="InterPro" id="IPR000524">
    <property type="entry name" value="Tscrpt_reg_HTH_GntR"/>
</dbReference>
<keyword evidence="8" id="KW-1185">Reference proteome</keyword>
<evidence type="ECO:0000256" key="1">
    <source>
        <dbReference type="ARBA" id="ARBA00005384"/>
    </source>
</evidence>
<dbReference type="InterPro" id="IPR015424">
    <property type="entry name" value="PyrdxlP-dep_Trfase"/>
</dbReference>
<dbReference type="Gene3D" id="3.90.1150.10">
    <property type="entry name" value="Aspartate Aminotransferase, domain 1"/>
    <property type="match status" value="1"/>
</dbReference>
<dbReference type="Gene3D" id="1.10.10.10">
    <property type="entry name" value="Winged helix-like DNA-binding domain superfamily/Winged helix DNA-binding domain"/>
    <property type="match status" value="1"/>
</dbReference>
<accession>A0A1H3YAJ5</accession>
<dbReference type="InterPro" id="IPR015421">
    <property type="entry name" value="PyrdxlP-dep_Trfase_major"/>
</dbReference>
<keyword evidence="2" id="KW-0663">Pyridoxal phosphate</keyword>
<dbReference type="InterPro" id="IPR036388">
    <property type="entry name" value="WH-like_DNA-bd_sf"/>
</dbReference>
<dbReference type="InterPro" id="IPR051446">
    <property type="entry name" value="HTH_trans_reg/aminotransferase"/>
</dbReference>
<dbReference type="STRING" id="37625.SAMN05660420_01158"/>
<evidence type="ECO:0000313" key="7">
    <source>
        <dbReference type="EMBL" id="SEA08580.1"/>
    </source>
</evidence>
<proteinExistence type="inferred from homology"/>
<name>A0A1H3YAJ5_9BACT</name>
<dbReference type="PANTHER" id="PTHR46577:SF2">
    <property type="entry name" value="TRANSCRIPTIONAL REGULATORY PROTEIN"/>
    <property type="match status" value="1"/>
</dbReference>
<dbReference type="InterPro" id="IPR036390">
    <property type="entry name" value="WH_DNA-bd_sf"/>
</dbReference>
<dbReference type="GO" id="GO:0003700">
    <property type="term" value="F:DNA-binding transcription factor activity"/>
    <property type="evidence" value="ECO:0007669"/>
    <property type="project" value="InterPro"/>
</dbReference>
<dbReference type="GO" id="GO:0030170">
    <property type="term" value="F:pyridoxal phosphate binding"/>
    <property type="evidence" value="ECO:0007669"/>
    <property type="project" value="InterPro"/>
</dbReference>
<dbReference type="Gene3D" id="3.40.640.10">
    <property type="entry name" value="Type I PLP-dependent aspartate aminotransferase-like (Major domain)"/>
    <property type="match status" value="1"/>
</dbReference>
<dbReference type="GO" id="GO:0003677">
    <property type="term" value="F:DNA binding"/>
    <property type="evidence" value="ECO:0007669"/>
    <property type="project" value="UniProtKB-KW"/>
</dbReference>
<evidence type="ECO:0000256" key="3">
    <source>
        <dbReference type="ARBA" id="ARBA00023015"/>
    </source>
</evidence>
<evidence type="ECO:0000313" key="8">
    <source>
        <dbReference type="Proteomes" id="UP000199409"/>
    </source>
</evidence>
<evidence type="ECO:0000256" key="5">
    <source>
        <dbReference type="ARBA" id="ARBA00023163"/>
    </source>
</evidence>
<comment type="similarity">
    <text evidence="1">In the C-terminal section; belongs to the class-I pyridoxal-phosphate-dependent aminotransferase family.</text>
</comment>
<dbReference type="Pfam" id="PF00155">
    <property type="entry name" value="Aminotran_1_2"/>
    <property type="match status" value="1"/>
</dbReference>
<protein>
    <submittedName>
        <fullName evidence="7">Transcriptional regulator, GntR family</fullName>
    </submittedName>
</protein>
<dbReference type="Proteomes" id="UP000199409">
    <property type="component" value="Unassembled WGS sequence"/>
</dbReference>
<dbReference type="InterPro" id="IPR015422">
    <property type="entry name" value="PyrdxlP-dep_Trfase_small"/>
</dbReference>
<feature type="domain" description="HTH gntR-type" evidence="6">
    <location>
        <begin position="1"/>
        <end position="59"/>
    </location>
</feature>
<organism evidence="7 8">
    <name type="scientific">Desulfuromusa kysingii</name>
    <dbReference type="NCBI Taxonomy" id="37625"/>
    <lineage>
        <taxon>Bacteria</taxon>
        <taxon>Pseudomonadati</taxon>
        <taxon>Thermodesulfobacteriota</taxon>
        <taxon>Desulfuromonadia</taxon>
        <taxon>Desulfuromonadales</taxon>
        <taxon>Geopsychrobacteraceae</taxon>
        <taxon>Desulfuromusa</taxon>
    </lineage>
</organism>
<keyword evidence="3" id="KW-0805">Transcription regulation</keyword>
<dbReference type="EMBL" id="FNQN01000003">
    <property type="protein sequence ID" value="SEA08580.1"/>
    <property type="molecule type" value="Genomic_DNA"/>
</dbReference>